<dbReference type="Proteomes" id="UP000289775">
    <property type="component" value="Unassembled WGS sequence"/>
</dbReference>
<proteinExistence type="predicted"/>
<dbReference type="AlphaFoldDB" id="A0A444W9E0"/>
<keyword evidence="2" id="KW-1185">Reference proteome</keyword>
<reference evidence="1 2" key="1">
    <citation type="submission" date="2014-12" db="EMBL/GenBank/DDBJ databases">
        <title>Genome sequence of Flavobacterium beibuense RSKm HC5.</title>
        <authorList>
            <person name="Kim J.F."/>
            <person name="Song J.Y."/>
            <person name="Kwak M.-J."/>
            <person name="Lee S.-W."/>
        </authorList>
    </citation>
    <scope>NUCLEOTIDE SEQUENCE [LARGE SCALE GENOMIC DNA]</scope>
    <source>
        <strain evidence="1 2">RSKm HC5</strain>
    </source>
</reference>
<dbReference type="EMBL" id="JUIW01000007">
    <property type="protein sequence ID" value="RYJ42519.1"/>
    <property type="molecule type" value="Genomic_DNA"/>
</dbReference>
<comment type="caution">
    <text evidence="1">The sequence shown here is derived from an EMBL/GenBank/DDBJ whole genome shotgun (WGS) entry which is preliminary data.</text>
</comment>
<dbReference type="RefSeq" id="WP_129751416.1">
    <property type="nucleotide sequence ID" value="NZ_JUIW01000007.1"/>
</dbReference>
<evidence type="ECO:0000313" key="2">
    <source>
        <dbReference type="Proteomes" id="UP000289775"/>
    </source>
</evidence>
<protein>
    <recommendedName>
        <fullName evidence="3">Lipoprotein</fullName>
    </recommendedName>
</protein>
<sequence>MKKLLFIGVLFIISCKESTAPVDNSTMYYTIEAQRQLYEIEYKKNAKKLHEKDSSADIIPTIPLIYDNQYYSNYNFIIDSLNHIYYFYHSRAYEPVFCGTGMEFGPFPAPYIKLYPKDIIHIPDSDFETFFRSRVMDSIKPKESILIYIGSQKDSFKSPQIDKLYNIFNTDHYYRAIVCRKTTEQEDVLLQYKKSGKYYNPDEIKWDSTKTDIKSIK</sequence>
<accession>A0A444W9E0</accession>
<dbReference type="OrthoDB" id="1351876at2"/>
<gene>
    <name evidence="1" type="ORF">NU09_2305</name>
</gene>
<organism evidence="1 2">
    <name type="scientific">Flavobacterium beibuense</name>
    <dbReference type="NCBI Taxonomy" id="657326"/>
    <lineage>
        <taxon>Bacteria</taxon>
        <taxon>Pseudomonadati</taxon>
        <taxon>Bacteroidota</taxon>
        <taxon>Flavobacteriia</taxon>
        <taxon>Flavobacteriales</taxon>
        <taxon>Flavobacteriaceae</taxon>
        <taxon>Flavobacterium</taxon>
    </lineage>
</organism>
<name>A0A444W9E0_9FLAO</name>
<evidence type="ECO:0000313" key="1">
    <source>
        <dbReference type="EMBL" id="RYJ42519.1"/>
    </source>
</evidence>
<evidence type="ECO:0008006" key="3">
    <source>
        <dbReference type="Google" id="ProtNLM"/>
    </source>
</evidence>
<dbReference type="PROSITE" id="PS51257">
    <property type="entry name" value="PROKAR_LIPOPROTEIN"/>
    <property type="match status" value="1"/>
</dbReference>